<accession>A0ABZ2CML8</accession>
<dbReference type="Proteomes" id="UP001333037">
    <property type="component" value="Segment"/>
</dbReference>
<evidence type="ECO:0000313" key="1">
    <source>
        <dbReference type="EMBL" id="WVX92091.1"/>
    </source>
</evidence>
<proteinExistence type="predicted"/>
<dbReference type="EMBL" id="PP226939">
    <property type="protein sequence ID" value="WVX92091.1"/>
    <property type="molecule type" value="Genomic_DNA"/>
</dbReference>
<protein>
    <submittedName>
        <fullName evidence="1">Uncharacterized protein</fullName>
    </submittedName>
</protein>
<reference evidence="1 2" key="1">
    <citation type="submission" date="2024-01" db="EMBL/GenBank/DDBJ databases">
        <authorList>
            <person name="Wang Y."/>
            <person name="Lin M."/>
        </authorList>
    </citation>
    <scope>NUCLEOTIDE SEQUENCE [LARGE SCALE GENOMIC DNA]</scope>
</reference>
<organism evidence="1 2">
    <name type="scientific">Aeromonas phage phiA014S</name>
    <dbReference type="NCBI Taxonomy" id="3119845"/>
    <lineage>
        <taxon>Viruses</taxon>
        <taxon>Duplodnaviria</taxon>
        <taxon>Heunggongvirae</taxon>
        <taxon>Uroviricota</taxon>
        <taxon>Caudoviricetes</taxon>
        <taxon>Autographivirales</taxon>
        <taxon>Autotranscriptaviridae</taxon>
        <taxon>Studiervirinae</taxon>
        <taxon>Coryciavirus</taxon>
        <taxon>Coryciavirus A014S</taxon>
    </lineage>
</organism>
<evidence type="ECO:0000313" key="2">
    <source>
        <dbReference type="Proteomes" id="UP001333037"/>
    </source>
</evidence>
<sequence>MSKNRNVRNAKAIRKALMAPVPFNEATLKVGQVYRFRNGWLFCKRMDGTLSTDCGCGIDELLVNDYDHDHWYCIRRKIKPVLGVHRFI</sequence>
<keyword evidence="2" id="KW-1185">Reference proteome</keyword>
<name>A0ABZ2CML8_9CAUD</name>